<comment type="subcellular location">
    <subcellularLocation>
        <location evidence="1">Membrane</location>
        <topology evidence="1">Single-pass membrane protein</topology>
    </subcellularLocation>
</comment>
<feature type="domain" description="AprE-like beta-barrel" evidence="9">
    <location>
        <begin position="293"/>
        <end position="386"/>
    </location>
</feature>
<dbReference type="Gene3D" id="2.40.30.170">
    <property type="match status" value="1"/>
</dbReference>
<keyword evidence="3" id="KW-0813">Transport</keyword>
<dbReference type="KEGG" id="aon:DEH84_15600"/>
<dbReference type="InterPro" id="IPR058982">
    <property type="entry name" value="Beta-barrel_AprE"/>
</dbReference>
<dbReference type="GO" id="GO:0009306">
    <property type="term" value="P:protein secretion"/>
    <property type="evidence" value="ECO:0007669"/>
    <property type="project" value="InterPro"/>
</dbReference>
<dbReference type="InterPro" id="IPR050739">
    <property type="entry name" value="MFP"/>
</dbReference>
<keyword evidence="11" id="KW-1185">Reference proteome</keyword>
<evidence type="ECO:0000256" key="8">
    <source>
        <dbReference type="SAM" id="Phobius"/>
    </source>
</evidence>
<dbReference type="RefSeq" id="WP_109037680.1">
    <property type="nucleotide sequence ID" value="NZ_CP029210.1"/>
</dbReference>
<evidence type="ECO:0000256" key="2">
    <source>
        <dbReference type="ARBA" id="ARBA00009477"/>
    </source>
</evidence>
<dbReference type="Pfam" id="PF26002">
    <property type="entry name" value="Beta-barrel_AprE"/>
    <property type="match status" value="1"/>
</dbReference>
<keyword evidence="5 8" id="KW-1133">Transmembrane helix</keyword>
<name>A0A2U8FUE5_9BURK</name>
<feature type="transmembrane region" description="Helical" evidence="8">
    <location>
        <begin position="35"/>
        <end position="54"/>
    </location>
</feature>
<keyword evidence="6 8" id="KW-0472">Membrane</keyword>
<comment type="similarity">
    <text evidence="2">Belongs to the membrane fusion protein (MFP) (TC 8.A.1) family.</text>
</comment>
<dbReference type="GO" id="GO:0016020">
    <property type="term" value="C:membrane"/>
    <property type="evidence" value="ECO:0007669"/>
    <property type="project" value="UniProtKB-SubCell"/>
</dbReference>
<dbReference type="Proteomes" id="UP000244892">
    <property type="component" value="Chromosome"/>
</dbReference>
<feature type="coiled-coil region" evidence="7">
    <location>
        <begin position="217"/>
        <end position="251"/>
    </location>
</feature>
<dbReference type="PANTHER" id="PTHR30386">
    <property type="entry name" value="MEMBRANE FUSION SUBUNIT OF EMRAB-TOLC MULTIDRUG EFFLUX PUMP"/>
    <property type="match status" value="1"/>
</dbReference>
<dbReference type="Gene3D" id="2.40.50.100">
    <property type="match status" value="1"/>
</dbReference>
<evidence type="ECO:0000256" key="3">
    <source>
        <dbReference type="ARBA" id="ARBA00022448"/>
    </source>
</evidence>
<dbReference type="SUPFAM" id="SSF111369">
    <property type="entry name" value="HlyD-like secretion proteins"/>
    <property type="match status" value="1"/>
</dbReference>
<evidence type="ECO:0000256" key="7">
    <source>
        <dbReference type="SAM" id="Coils"/>
    </source>
</evidence>
<dbReference type="PRINTS" id="PR01490">
    <property type="entry name" value="RTXTOXIND"/>
</dbReference>
<keyword evidence="4 8" id="KW-0812">Transmembrane</keyword>
<evidence type="ECO:0000313" key="11">
    <source>
        <dbReference type="Proteomes" id="UP000244892"/>
    </source>
</evidence>
<organism evidence="10 11">
    <name type="scientific">Aquabacterium olei</name>
    <dbReference type="NCBI Taxonomy" id="1296669"/>
    <lineage>
        <taxon>Bacteria</taxon>
        <taxon>Pseudomonadati</taxon>
        <taxon>Pseudomonadota</taxon>
        <taxon>Betaproteobacteria</taxon>
        <taxon>Burkholderiales</taxon>
        <taxon>Aquabacterium</taxon>
    </lineage>
</organism>
<evidence type="ECO:0000256" key="6">
    <source>
        <dbReference type="ARBA" id="ARBA00023136"/>
    </source>
</evidence>
<evidence type="ECO:0000256" key="4">
    <source>
        <dbReference type="ARBA" id="ARBA00022692"/>
    </source>
</evidence>
<dbReference type="PANTHER" id="PTHR30386:SF26">
    <property type="entry name" value="TRANSPORT PROTEIN COMB"/>
    <property type="match status" value="1"/>
</dbReference>
<dbReference type="OrthoDB" id="9775513at2"/>
<accession>A0A2U8FUE5</accession>
<gene>
    <name evidence="10" type="ORF">DEH84_15600</name>
</gene>
<protein>
    <submittedName>
        <fullName evidence="10">Hemolysin secretion protein D</fullName>
    </submittedName>
</protein>
<keyword evidence="7" id="KW-0175">Coiled coil</keyword>
<dbReference type="InterPro" id="IPR006144">
    <property type="entry name" value="Secretion_HlyD_CS"/>
</dbReference>
<evidence type="ECO:0000259" key="9">
    <source>
        <dbReference type="Pfam" id="PF26002"/>
    </source>
</evidence>
<sequence length="409" mass="44690">MNPDQGPPRSGRHDSQAADARLARLQSYHQGSGHWLAWLLGGVFVCFVVWAMSFQIDEVTRASGEVIASSRVQVIQSVDGGVLSALYVKEGDQVKAGQVLARQDPTRVAANMGETEARLFALRARAARLKAEVTAAPMPVFPEAPNATAAEQVRVEQALFIQRRSGLQEDLRTLQVGLDLARKEMRLVEQLATNGDASGSELMRVQRAANEAESRLLGRKNKFLEDARQDLAKAEDEVAQLSQVMARRTQEHEDTVFKASGPGIVKNIRVTTVGGVLRAGDELMQIVPVGDDLIIEAKVRPADIASVRPGLPATIRLDPFDYTVHGSVAGRVVYVSADSMKKDTGRGEEIHYRVHVRPEGFPVISSSGKRLEILPGMTAQADIRTGQRSLMAYLLKPIRKTLSESMGER</sequence>
<evidence type="ECO:0000313" key="10">
    <source>
        <dbReference type="EMBL" id="AWI54689.1"/>
    </source>
</evidence>
<evidence type="ECO:0000256" key="5">
    <source>
        <dbReference type="ARBA" id="ARBA00022989"/>
    </source>
</evidence>
<dbReference type="EMBL" id="CP029210">
    <property type="protein sequence ID" value="AWI54689.1"/>
    <property type="molecule type" value="Genomic_DNA"/>
</dbReference>
<reference evidence="10 11" key="1">
    <citation type="submission" date="2018-05" db="EMBL/GenBank/DDBJ databases">
        <title>complete genome sequence of Aquabacterium olei NBRC 110486.</title>
        <authorList>
            <person name="Tang B."/>
            <person name="Chang J."/>
            <person name="Zhang L."/>
            <person name="Yang H."/>
        </authorList>
    </citation>
    <scope>NUCLEOTIDE SEQUENCE [LARGE SCALE GENOMIC DNA]</scope>
    <source>
        <strain evidence="10 11">NBRC 110486</strain>
    </source>
</reference>
<proteinExistence type="inferred from homology"/>
<dbReference type="PROSITE" id="PS00543">
    <property type="entry name" value="HLYD_FAMILY"/>
    <property type="match status" value="1"/>
</dbReference>
<evidence type="ECO:0000256" key="1">
    <source>
        <dbReference type="ARBA" id="ARBA00004167"/>
    </source>
</evidence>
<dbReference type="AlphaFoldDB" id="A0A2U8FUE5"/>